<feature type="chain" id="PRO_5014137069" evidence="3">
    <location>
        <begin position="22"/>
        <end position="209"/>
    </location>
</feature>
<reference evidence="5 6" key="1">
    <citation type="journal article" date="2017" name="BMC Genomics">
        <title>Chromosome level assembly and secondary metabolite potential of the parasitic fungus Cordyceps militaris.</title>
        <authorList>
            <person name="Kramer G.J."/>
            <person name="Nodwell J.R."/>
        </authorList>
    </citation>
    <scope>NUCLEOTIDE SEQUENCE [LARGE SCALE GENOMIC DNA]</scope>
    <source>
        <strain evidence="5 6">ATCC 34164</strain>
    </source>
</reference>
<proteinExistence type="predicted"/>
<evidence type="ECO:0000313" key="6">
    <source>
        <dbReference type="Proteomes" id="UP000323067"/>
    </source>
</evidence>
<dbReference type="SUPFAM" id="SSF82153">
    <property type="entry name" value="FAS1 domain"/>
    <property type="match status" value="1"/>
</dbReference>
<dbReference type="PANTHER" id="PTHR28156">
    <property type="entry name" value="FAS1 DOMAIN-CONTAINING PROTEIN YDR262W"/>
    <property type="match status" value="1"/>
</dbReference>
<dbReference type="OrthoDB" id="5551751at2759"/>
<gene>
    <name evidence="5" type="ORF">A9K55_007346</name>
</gene>
<dbReference type="InterPro" id="IPR036378">
    <property type="entry name" value="FAS1_dom_sf"/>
</dbReference>
<sequence>MRCSVLALSGCLLLLPTAAAALRSSDDVTTPQRHRQQKHLATMPGTTDHPVQLAVRLSDTLGSNRALSTFASFARQNDAAAARLGSGDGGGGGGTTILAPLNSVVEALPRKPWEDERQMGELGTEAYEGVDGKHRADANLARFVDAHLVTQSPWPAGTKAKTMAGTEVWWEERDDGTRVVMPDKVEVDKVAIEVGNGQIWILKGTLKSQ</sequence>
<dbReference type="VEuPathDB" id="FungiDB:A9K55_007346"/>
<keyword evidence="1 3" id="KW-0732">Signal</keyword>
<dbReference type="InterPro" id="IPR040200">
    <property type="entry name" value="Mug57-like"/>
</dbReference>
<protein>
    <submittedName>
        <fullName evidence="5">FAS1 domain-containing</fullName>
    </submittedName>
</protein>
<evidence type="ECO:0000256" key="3">
    <source>
        <dbReference type="SAM" id="SignalP"/>
    </source>
</evidence>
<feature type="region of interest" description="Disordered" evidence="2">
    <location>
        <begin position="23"/>
        <end position="46"/>
    </location>
</feature>
<evidence type="ECO:0000256" key="2">
    <source>
        <dbReference type="SAM" id="MobiDB-lite"/>
    </source>
</evidence>
<dbReference type="PROSITE" id="PS50213">
    <property type="entry name" value="FAS1"/>
    <property type="match status" value="1"/>
</dbReference>
<dbReference type="Proteomes" id="UP000323067">
    <property type="component" value="Chromosome vii"/>
</dbReference>
<organism evidence="5 6">
    <name type="scientific">Cordyceps militaris</name>
    <name type="common">Caterpillar fungus</name>
    <name type="synonym">Clavaria militaris</name>
    <dbReference type="NCBI Taxonomy" id="73501"/>
    <lineage>
        <taxon>Eukaryota</taxon>
        <taxon>Fungi</taxon>
        <taxon>Dikarya</taxon>
        <taxon>Ascomycota</taxon>
        <taxon>Pezizomycotina</taxon>
        <taxon>Sordariomycetes</taxon>
        <taxon>Hypocreomycetidae</taxon>
        <taxon>Hypocreales</taxon>
        <taxon>Cordycipitaceae</taxon>
        <taxon>Cordyceps</taxon>
    </lineage>
</organism>
<evidence type="ECO:0000259" key="4">
    <source>
        <dbReference type="PROSITE" id="PS50213"/>
    </source>
</evidence>
<evidence type="ECO:0000256" key="1">
    <source>
        <dbReference type="ARBA" id="ARBA00022729"/>
    </source>
</evidence>
<name>A0A2H4SH66_CORMI</name>
<dbReference type="AlphaFoldDB" id="A0A2H4SH66"/>
<evidence type="ECO:0000313" key="5">
    <source>
        <dbReference type="EMBL" id="ATY62453.1"/>
    </source>
</evidence>
<feature type="domain" description="FAS1" evidence="4">
    <location>
        <begin position="54"/>
        <end position="206"/>
    </location>
</feature>
<dbReference type="EMBL" id="CP023324">
    <property type="protein sequence ID" value="ATY62453.1"/>
    <property type="molecule type" value="Genomic_DNA"/>
</dbReference>
<dbReference type="Gene3D" id="2.30.180.10">
    <property type="entry name" value="FAS1 domain"/>
    <property type="match status" value="1"/>
</dbReference>
<dbReference type="InterPro" id="IPR000782">
    <property type="entry name" value="FAS1_domain"/>
</dbReference>
<feature type="signal peptide" evidence="3">
    <location>
        <begin position="1"/>
        <end position="21"/>
    </location>
</feature>
<accession>A0A2H4SH66</accession>
<dbReference type="PANTHER" id="PTHR28156:SF1">
    <property type="entry name" value="FAS1 DOMAIN-CONTAINING PROTEIN YDR262W"/>
    <property type="match status" value="1"/>
</dbReference>